<dbReference type="EMBL" id="ML213599">
    <property type="protein sequence ID" value="TFK39625.1"/>
    <property type="molecule type" value="Genomic_DNA"/>
</dbReference>
<evidence type="ECO:0000313" key="1">
    <source>
        <dbReference type="EMBL" id="TFK39625.1"/>
    </source>
</evidence>
<protein>
    <submittedName>
        <fullName evidence="1">Uncharacterized protein</fullName>
    </submittedName>
</protein>
<dbReference type="AlphaFoldDB" id="A0A5C3M4S6"/>
<organism evidence="1 2">
    <name type="scientific">Crucibulum laeve</name>
    <dbReference type="NCBI Taxonomy" id="68775"/>
    <lineage>
        <taxon>Eukaryota</taxon>
        <taxon>Fungi</taxon>
        <taxon>Dikarya</taxon>
        <taxon>Basidiomycota</taxon>
        <taxon>Agaricomycotina</taxon>
        <taxon>Agaricomycetes</taxon>
        <taxon>Agaricomycetidae</taxon>
        <taxon>Agaricales</taxon>
        <taxon>Agaricineae</taxon>
        <taxon>Nidulariaceae</taxon>
        <taxon>Crucibulum</taxon>
    </lineage>
</organism>
<proteinExistence type="predicted"/>
<reference evidence="1 2" key="1">
    <citation type="journal article" date="2019" name="Nat. Ecol. Evol.">
        <title>Megaphylogeny resolves global patterns of mushroom evolution.</title>
        <authorList>
            <person name="Varga T."/>
            <person name="Krizsan K."/>
            <person name="Foldi C."/>
            <person name="Dima B."/>
            <person name="Sanchez-Garcia M."/>
            <person name="Sanchez-Ramirez S."/>
            <person name="Szollosi G.J."/>
            <person name="Szarkandi J.G."/>
            <person name="Papp V."/>
            <person name="Albert L."/>
            <person name="Andreopoulos W."/>
            <person name="Angelini C."/>
            <person name="Antonin V."/>
            <person name="Barry K.W."/>
            <person name="Bougher N.L."/>
            <person name="Buchanan P."/>
            <person name="Buyck B."/>
            <person name="Bense V."/>
            <person name="Catcheside P."/>
            <person name="Chovatia M."/>
            <person name="Cooper J."/>
            <person name="Damon W."/>
            <person name="Desjardin D."/>
            <person name="Finy P."/>
            <person name="Geml J."/>
            <person name="Haridas S."/>
            <person name="Hughes K."/>
            <person name="Justo A."/>
            <person name="Karasinski D."/>
            <person name="Kautmanova I."/>
            <person name="Kiss B."/>
            <person name="Kocsube S."/>
            <person name="Kotiranta H."/>
            <person name="LaButti K.M."/>
            <person name="Lechner B.E."/>
            <person name="Liimatainen K."/>
            <person name="Lipzen A."/>
            <person name="Lukacs Z."/>
            <person name="Mihaltcheva S."/>
            <person name="Morgado L.N."/>
            <person name="Niskanen T."/>
            <person name="Noordeloos M.E."/>
            <person name="Ohm R.A."/>
            <person name="Ortiz-Santana B."/>
            <person name="Ovrebo C."/>
            <person name="Racz N."/>
            <person name="Riley R."/>
            <person name="Savchenko A."/>
            <person name="Shiryaev A."/>
            <person name="Soop K."/>
            <person name="Spirin V."/>
            <person name="Szebenyi C."/>
            <person name="Tomsovsky M."/>
            <person name="Tulloss R.E."/>
            <person name="Uehling J."/>
            <person name="Grigoriev I.V."/>
            <person name="Vagvolgyi C."/>
            <person name="Papp T."/>
            <person name="Martin F.M."/>
            <person name="Miettinen O."/>
            <person name="Hibbett D.S."/>
            <person name="Nagy L.G."/>
        </authorList>
    </citation>
    <scope>NUCLEOTIDE SEQUENCE [LARGE SCALE GENOMIC DNA]</scope>
    <source>
        <strain evidence="1 2">CBS 166.37</strain>
    </source>
</reference>
<evidence type="ECO:0000313" key="2">
    <source>
        <dbReference type="Proteomes" id="UP000308652"/>
    </source>
</evidence>
<sequence>MKRHPKHRATNLMLSIPPVSLVRRQWAFAIAETTALRPIKAQTLPNGIGLHMTPAFTLDHLPILQAILRN</sequence>
<gene>
    <name evidence="1" type="ORF">BDQ12DRAFT_682113</name>
</gene>
<dbReference type="Proteomes" id="UP000308652">
    <property type="component" value="Unassembled WGS sequence"/>
</dbReference>
<accession>A0A5C3M4S6</accession>
<name>A0A5C3M4S6_9AGAR</name>
<keyword evidence="2" id="KW-1185">Reference proteome</keyword>